<dbReference type="InterPro" id="IPR036291">
    <property type="entry name" value="NAD(P)-bd_dom_sf"/>
</dbReference>
<dbReference type="Gene3D" id="1.20.59.10">
    <property type="entry name" value="Chorismate mutase"/>
    <property type="match status" value="1"/>
</dbReference>
<dbReference type="PROSITE" id="PS51176">
    <property type="entry name" value="PDH_ADH"/>
    <property type="match status" value="1"/>
</dbReference>
<dbReference type="Pfam" id="PF03807">
    <property type="entry name" value="F420_oxidored"/>
    <property type="match status" value="1"/>
</dbReference>
<dbReference type="GeneID" id="36832454"/>
<dbReference type="InterPro" id="IPR008927">
    <property type="entry name" value="6-PGluconate_DH-like_C_sf"/>
</dbReference>
<proteinExistence type="predicted"/>
<dbReference type="PANTHER" id="PTHR21363">
    <property type="entry name" value="PREPHENATE DEHYDROGENASE"/>
    <property type="match status" value="1"/>
</dbReference>
<dbReference type="PANTHER" id="PTHR21363:SF0">
    <property type="entry name" value="PREPHENATE DEHYDROGENASE [NADP(+)]"/>
    <property type="match status" value="1"/>
</dbReference>
<dbReference type="InterPro" id="IPR010950">
    <property type="entry name" value="Chorismate_mutase_arc"/>
</dbReference>
<organism evidence="4 5">
    <name type="scientific">Acidianus brierleyi</name>
    <dbReference type="NCBI Taxonomy" id="41673"/>
    <lineage>
        <taxon>Archaea</taxon>
        <taxon>Thermoproteota</taxon>
        <taxon>Thermoprotei</taxon>
        <taxon>Sulfolobales</taxon>
        <taxon>Sulfolobaceae</taxon>
        <taxon>Acidianus</taxon>
    </lineage>
</organism>
<dbReference type="Pfam" id="PF20463">
    <property type="entry name" value="PDH_C"/>
    <property type="match status" value="1"/>
</dbReference>
<dbReference type="OrthoDB" id="34329at2157"/>
<dbReference type="Gene3D" id="3.40.50.720">
    <property type="entry name" value="NAD(P)-binding Rossmann-like Domain"/>
    <property type="match status" value="1"/>
</dbReference>
<evidence type="ECO:0000256" key="1">
    <source>
        <dbReference type="ARBA" id="ARBA00023002"/>
    </source>
</evidence>
<evidence type="ECO:0000259" key="2">
    <source>
        <dbReference type="PROSITE" id="PS51168"/>
    </source>
</evidence>
<dbReference type="InterPro" id="IPR036263">
    <property type="entry name" value="Chorismate_II_sf"/>
</dbReference>
<dbReference type="InterPro" id="IPR036979">
    <property type="entry name" value="CM_dom_sf"/>
</dbReference>
<dbReference type="SUPFAM" id="SSF51735">
    <property type="entry name" value="NAD(P)-binding Rossmann-fold domains"/>
    <property type="match status" value="1"/>
</dbReference>
<dbReference type="EMBL" id="CP029289">
    <property type="protein sequence ID" value="AWR94851.1"/>
    <property type="molecule type" value="Genomic_DNA"/>
</dbReference>
<feature type="domain" description="Prephenate/arogenate dehydrogenase" evidence="3">
    <location>
        <begin position="92"/>
        <end position="344"/>
    </location>
</feature>
<dbReference type="InterPro" id="IPR046825">
    <property type="entry name" value="PDH_C"/>
</dbReference>
<dbReference type="NCBIfam" id="TIGR01791">
    <property type="entry name" value="CM_archaeal"/>
    <property type="match status" value="1"/>
</dbReference>
<feature type="domain" description="Chorismate mutase" evidence="2">
    <location>
        <begin position="1"/>
        <end position="89"/>
    </location>
</feature>
<dbReference type="PROSITE" id="PS51168">
    <property type="entry name" value="CHORISMATE_MUT_2"/>
    <property type="match status" value="1"/>
</dbReference>
<dbReference type="SUPFAM" id="SSF48600">
    <property type="entry name" value="Chorismate mutase II"/>
    <property type="match status" value="1"/>
</dbReference>
<dbReference type="RefSeq" id="WP_110270732.1">
    <property type="nucleotide sequence ID" value="NZ_CP029289.2"/>
</dbReference>
<reference evidence="4 5" key="1">
    <citation type="submission" date="2018-05" db="EMBL/GenBank/DDBJ databases">
        <title>Complete Genome Sequences of Extremely Thermoacidophilic, Metal-Mobilizing Type-Strain Members of the Archaeal Family Sulfolobaceae: Acidianus brierleyi DSM-1651T, Acidianus sulfidivorans DSM-18786T, Metallosphaera hakonensis DSM-7519T, and Metallosphaera prunae DSM-10039T.</title>
        <authorList>
            <person name="Counts J.A."/>
            <person name="Kelly R.M."/>
        </authorList>
    </citation>
    <scope>NUCLEOTIDE SEQUENCE [LARGE SCALE GENOMIC DNA]</scope>
    <source>
        <strain evidence="4 5">DSM 1651</strain>
    </source>
</reference>
<accession>A0A2U9IFP2</accession>
<dbReference type="GO" id="GO:0046417">
    <property type="term" value="P:chorismate metabolic process"/>
    <property type="evidence" value="ECO:0007669"/>
    <property type="project" value="InterPro"/>
</dbReference>
<dbReference type="GO" id="GO:0008977">
    <property type="term" value="F:prephenate dehydrogenase (NAD+) activity"/>
    <property type="evidence" value="ECO:0007669"/>
    <property type="project" value="InterPro"/>
</dbReference>
<dbReference type="GO" id="GO:0006571">
    <property type="term" value="P:tyrosine biosynthetic process"/>
    <property type="evidence" value="ECO:0007669"/>
    <property type="project" value="InterPro"/>
</dbReference>
<dbReference type="GO" id="GO:0004106">
    <property type="term" value="F:chorismate mutase activity"/>
    <property type="evidence" value="ECO:0007669"/>
    <property type="project" value="InterPro"/>
</dbReference>
<protein>
    <submittedName>
        <fullName evidence="4">Chorismate mutase</fullName>
    </submittedName>
</protein>
<sequence length="344" mass="39775">MSEIDDLRKQIENIDEKLVYLLSERMKLSGKIGKIKQKNNFPITDEKREESVRLRWLSLSQKYGIPESMIDPLLNLIFSYSKIFQINPSYIKKISIIGYGGMARSLISLFKISSQEVVVTGRDIKKAERLASEFGYAYMEPYKAVEWGEIIIITLPPSGIVSDFMKKLFPYFSGKKVIDILSTKHSIFGFLEKMSLENNFNYISSHPLFGPYLYPVGEKIAVIPSITFPDSKEILDFWRNCGLFPIQTSLENHEKAMAVVQVLPHFYLMALSKSIELLAKELDVDFSNFQTTNFRDIYKIIKRVNDLHSVIMEIQELNPYSQKARELGMKELNNLYNEFLGEKK</sequence>
<dbReference type="Pfam" id="PF01817">
    <property type="entry name" value="CM_2"/>
    <property type="match status" value="1"/>
</dbReference>
<dbReference type="SMART" id="SM00830">
    <property type="entry name" value="CM_2"/>
    <property type="match status" value="1"/>
</dbReference>
<gene>
    <name evidence="4" type="ORF">DFR85_09820</name>
</gene>
<dbReference type="AlphaFoldDB" id="A0A2U9IFP2"/>
<dbReference type="InterPro" id="IPR003099">
    <property type="entry name" value="Prephen_DH"/>
</dbReference>
<name>A0A2U9IFP2_9CREN</name>
<evidence type="ECO:0000259" key="3">
    <source>
        <dbReference type="PROSITE" id="PS51176"/>
    </source>
</evidence>
<keyword evidence="5" id="KW-1185">Reference proteome</keyword>
<dbReference type="Proteomes" id="UP000248044">
    <property type="component" value="Chromosome"/>
</dbReference>
<dbReference type="InterPro" id="IPR050812">
    <property type="entry name" value="Preph/Arog_dehydrog"/>
</dbReference>
<dbReference type="InterPro" id="IPR028939">
    <property type="entry name" value="P5C_Rdtase_cat_N"/>
</dbReference>
<dbReference type="Gene3D" id="1.10.3660.10">
    <property type="entry name" value="6-phosphogluconate dehydrogenase C-terminal like domain"/>
    <property type="match status" value="1"/>
</dbReference>
<evidence type="ECO:0000313" key="5">
    <source>
        <dbReference type="Proteomes" id="UP000248044"/>
    </source>
</evidence>
<keyword evidence="1" id="KW-0560">Oxidoreductase</keyword>
<dbReference type="InterPro" id="IPR002701">
    <property type="entry name" value="CM_II_prokaryot"/>
</dbReference>
<dbReference type="SUPFAM" id="SSF48179">
    <property type="entry name" value="6-phosphogluconate dehydrogenase C-terminal domain-like"/>
    <property type="match status" value="1"/>
</dbReference>
<dbReference type="GO" id="GO:0070403">
    <property type="term" value="F:NAD+ binding"/>
    <property type="evidence" value="ECO:0007669"/>
    <property type="project" value="TreeGrafter"/>
</dbReference>
<dbReference type="GO" id="GO:0004665">
    <property type="term" value="F:prephenate dehydrogenase (NADP+) activity"/>
    <property type="evidence" value="ECO:0007669"/>
    <property type="project" value="InterPro"/>
</dbReference>
<dbReference type="KEGG" id="abri:DFR85_09820"/>
<evidence type="ECO:0000313" key="4">
    <source>
        <dbReference type="EMBL" id="AWR94851.1"/>
    </source>
</evidence>